<dbReference type="Pfam" id="PF25422">
    <property type="entry name" value="DUF7892"/>
    <property type="match status" value="1"/>
</dbReference>
<reference evidence="3 4" key="1">
    <citation type="submission" date="2018-02" db="EMBL/GenBank/DDBJ databases">
        <title>Draft genome sequences of Elsinoe sp., causing black scab on jojoba.</title>
        <authorList>
            <person name="Stodart B."/>
            <person name="Jeffress S."/>
            <person name="Ash G."/>
            <person name="Arun Chinnappa K."/>
        </authorList>
    </citation>
    <scope>NUCLEOTIDE SEQUENCE [LARGE SCALE GENOMIC DNA]</scope>
    <source>
        <strain evidence="3 4">Hillstone_2</strain>
    </source>
</reference>
<name>A0A4U7AVE1_9PEZI</name>
<feature type="region of interest" description="Disordered" evidence="1">
    <location>
        <begin position="734"/>
        <end position="806"/>
    </location>
</feature>
<feature type="compositionally biased region" description="Low complexity" evidence="1">
    <location>
        <begin position="1316"/>
        <end position="1325"/>
    </location>
</feature>
<dbReference type="Proteomes" id="UP000308133">
    <property type="component" value="Unassembled WGS sequence"/>
</dbReference>
<feature type="compositionally biased region" description="Pro residues" evidence="1">
    <location>
        <begin position="1284"/>
        <end position="1315"/>
    </location>
</feature>
<dbReference type="InterPro" id="IPR057214">
    <property type="entry name" value="DUF7892"/>
</dbReference>
<accession>A0A4U7AVE1</accession>
<feature type="compositionally biased region" description="Polar residues" evidence="1">
    <location>
        <begin position="734"/>
        <end position="752"/>
    </location>
</feature>
<feature type="region of interest" description="Disordered" evidence="1">
    <location>
        <begin position="1044"/>
        <end position="1123"/>
    </location>
</feature>
<sequence length="1393" mass="154936">MDDDPYENGLDAELYASAAQTPMKRDDAGHESSGEDSYLGDLEREGTTEAFAEPTTNAAKRSLDTNGDIDSPKRQKIADAQPPLPRRRALTVTDLPLPFLQHCLAYLNPIDLKACLNTCQVFRRCLTSPKSGINPIGSGLSAIAGDDIWQAAWDRCADDLPAPLEGVTAKRMTELLLHSHCENCFSRSKTPPTRGNFWNSGPGASGIRIIWQFQARLCGNCFETLTAKDVELIITPDKVLLPLLPFVFRTAEKHYISPSQLQSRSAAPSNLSIFKVYYRPSLGKARDTYEMFKQNFANALDGYVKDTAGAVKRKIEDAARWIKWETSLPSGASAAKITREKLMLADNQPIYTDHMTHEYHDWQQPSQSFQNGTGLSTPSYGGTPQPSQQFALAHQSQSTPTHSYNRGGQRSDKEMKAAMAARKDELERRAAEDFNPPLYPTVLQHMPAFKAACLIGRPLSDAEWEALKPRFQEQRLRAEQTEQSRLASVNSGDYVDLITQRVNRHRGEISHSQSNDNFQEKAQKPVRRKLLEIADRLIAERWGGCRRLYIHDVENFAADALLTTLDQFRLETDPNHYAMGHVVTLETMKHLFDNRVKPITDKYVRDLFACSECDDISKMYTFDGMMQHFGAKHDSDFGVGNVIVSWHTAEWPDYPPFKRHPIEARRVPPLYAESTWETKAPEPATKQDVPITLPDSSSIEALLRSLQQAPQVQTPPSTLTAVQNTFAHDANAAISSLNPSTPQPDQNTVTRATTEDRQKSAEPSSQTKFNPKPSKEKDITDHHPEHKSDNPWLLKYQPPPKQASVEEREEVGKATKEFFTVTGAVPDLDDSIRLKTIIHHTAERFIKRFDRPLDVGTFLQSLSTRSEMKPLKKWSGLHCHMCVLSVSDGGRIPVEELNPRTAARPYHLTNLLQHFKSDHVDGDDSVSPIAWLDQMIELPKEERCRTIVGLTGMNQDKLDLIAAALPSTMFPNGHPQIQYSTGKVSHDVYTPPAAAIGWPSTSPNLSTGASAPPDLAALTSALVNPYQVNPYRQQFDDGYVSAGAASGKRKRQLLPYDNEETEMSMTEPGEDEYNPRQPMIFSASPPSPRRRSGGGRKDKSRDKDKHKQGPVRGGKKVRLRRNLPEDEVYAAGIPDVIRTEYIPGEHDREEGQISEEDDASEEADSPIPSPMLGRRTSAPASRRDITPDYPRARLPSPQQLFDRYGNPVTLGYAPPPPKHDRRAAREADAGPVLPTSYEEYRRSMAQPPPQPAPPPTQTHSPYPPFTGFPQPLPISQQYRQPEPTYSPVPPPSAFQGYAPPPPPPVGYGQPPPPLPGAGLAYAHPQYAPPPPHQHQQYGPPSPFAQHARPATQQGVPQEWGQVYRGQQQQDGRGGQRSGSGGYGGFGGYDSGGY</sequence>
<dbReference type="InterPro" id="IPR036047">
    <property type="entry name" value="F-box-like_dom_sf"/>
</dbReference>
<feature type="compositionally biased region" description="Basic and acidic residues" evidence="1">
    <location>
        <begin position="1095"/>
        <end position="1107"/>
    </location>
</feature>
<feature type="compositionally biased region" description="Basic and acidic residues" evidence="1">
    <location>
        <begin position="409"/>
        <end position="424"/>
    </location>
</feature>
<gene>
    <name evidence="3" type="ORF">C1H76_5185</name>
</gene>
<feature type="compositionally biased region" description="Basic and acidic residues" evidence="1">
    <location>
        <begin position="773"/>
        <end position="789"/>
    </location>
</feature>
<feature type="compositionally biased region" description="Acidic residues" evidence="1">
    <location>
        <begin position="1057"/>
        <end position="1072"/>
    </location>
</feature>
<comment type="caution">
    <text evidence="3">The sequence shown here is derived from an EMBL/GenBank/DDBJ whole genome shotgun (WGS) entry which is preliminary data.</text>
</comment>
<organism evidence="3 4">
    <name type="scientific">Elsinoe australis</name>
    <dbReference type="NCBI Taxonomy" id="40998"/>
    <lineage>
        <taxon>Eukaryota</taxon>
        <taxon>Fungi</taxon>
        <taxon>Dikarya</taxon>
        <taxon>Ascomycota</taxon>
        <taxon>Pezizomycotina</taxon>
        <taxon>Dothideomycetes</taxon>
        <taxon>Dothideomycetidae</taxon>
        <taxon>Myriangiales</taxon>
        <taxon>Elsinoaceae</taxon>
        <taxon>Elsinoe</taxon>
    </lineage>
</organism>
<evidence type="ECO:0000259" key="2">
    <source>
        <dbReference type="Pfam" id="PF25422"/>
    </source>
</evidence>
<feature type="region of interest" description="Disordered" evidence="1">
    <location>
        <begin position="1"/>
        <end position="85"/>
    </location>
</feature>
<feature type="compositionally biased region" description="Low complexity" evidence="1">
    <location>
        <begin position="1360"/>
        <end position="1370"/>
    </location>
</feature>
<feature type="region of interest" description="Disordered" evidence="1">
    <location>
        <begin position="1139"/>
        <end position="1393"/>
    </location>
</feature>
<evidence type="ECO:0000313" key="3">
    <source>
        <dbReference type="EMBL" id="TKX22403.1"/>
    </source>
</evidence>
<feature type="compositionally biased region" description="Basic and acidic residues" evidence="1">
    <location>
        <begin position="23"/>
        <end position="33"/>
    </location>
</feature>
<feature type="compositionally biased region" description="Acidic residues" evidence="1">
    <location>
        <begin position="1152"/>
        <end position="1164"/>
    </location>
</feature>
<dbReference type="EMBL" id="PTQR01000066">
    <property type="protein sequence ID" value="TKX22403.1"/>
    <property type="molecule type" value="Genomic_DNA"/>
</dbReference>
<dbReference type="SUPFAM" id="SSF81383">
    <property type="entry name" value="F-box domain"/>
    <property type="match status" value="1"/>
</dbReference>
<feature type="compositionally biased region" description="Pro residues" evidence="1">
    <location>
        <begin position="1246"/>
        <end position="1272"/>
    </location>
</feature>
<feature type="domain" description="DUF7892" evidence="2">
    <location>
        <begin position="806"/>
        <end position="964"/>
    </location>
</feature>
<proteinExistence type="predicted"/>
<feature type="compositionally biased region" description="Polar residues" evidence="1">
    <location>
        <begin position="364"/>
        <end position="408"/>
    </location>
</feature>
<feature type="compositionally biased region" description="Basic residues" evidence="1">
    <location>
        <begin position="1108"/>
        <end position="1121"/>
    </location>
</feature>
<evidence type="ECO:0000313" key="4">
    <source>
        <dbReference type="Proteomes" id="UP000308133"/>
    </source>
</evidence>
<feature type="region of interest" description="Disordered" evidence="1">
    <location>
        <begin position="364"/>
        <end position="424"/>
    </location>
</feature>
<evidence type="ECO:0000256" key="1">
    <source>
        <dbReference type="SAM" id="MobiDB-lite"/>
    </source>
</evidence>
<feature type="compositionally biased region" description="Gly residues" evidence="1">
    <location>
        <begin position="1371"/>
        <end position="1393"/>
    </location>
</feature>
<protein>
    <recommendedName>
        <fullName evidence="2">DUF7892 domain-containing protein</fullName>
    </recommendedName>
</protein>